<sequence length="280" mass="33091">MSSNIIDLTDDNVNVSGIDETNNRQEDDTLFLPSSSISETFDAYALEENQSKNRTSYVLCWDRTRVILKNDFGDSNFSDYIHANWIHGCKKKNKYIATQAPLKNTVDDFLHMAVQNSCRYIIVLTSIVEDNKENFYPYWPKKEKMAFVYDRWCLKLNAKYSEPEYTKYLLEIRHKELLKIRRNITLYHYEKFPAYDRIYRCPRSNTFIATILDDVNNERDLYPSLEAPIIVHGYFGHYRTLQYIIFHEIKDLEIASGRRVSVETFSEIAKAVFSMRDSRT</sequence>
<dbReference type="PANTHER" id="PTHR19134">
    <property type="entry name" value="RECEPTOR-TYPE TYROSINE-PROTEIN PHOSPHATASE"/>
    <property type="match status" value="1"/>
</dbReference>
<proteinExistence type="predicted"/>
<dbReference type="RefSeq" id="YP_001029371.1">
    <property type="nucleotide sequence ID" value="NC_008872.1"/>
</dbReference>
<accession>A2PZS9</accession>
<feature type="domain" description="Tyrosine-protein phosphatase" evidence="1">
    <location>
        <begin position="46"/>
        <end position="280"/>
    </location>
</feature>
<dbReference type="PRINTS" id="PR00700">
    <property type="entry name" value="PRTYPHPHTASE"/>
</dbReference>
<evidence type="ECO:0000313" key="2">
    <source>
        <dbReference type="EMBL" id="BAF45501.1"/>
    </source>
</evidence>
<dbReference type="Pfam" id="PF00102">
    <property type="entry name" value="Y_phosphatase"/>
    <property type="match status" value="1"/>
</dbReference>
<dbReference type="InterPro" id="IPR050348">
    <property type="entry name" value="Protein-Tyr_Phosphatase"/>
</dbReference>
<dbReference type="GO" id="GO:0004725">
    <property type="term" value="F:protein tyrosine phosphatase activity"/>
    <property type="evidence" value="ECO:0007669"/>
    <property type="project" value="InterPro"/>
</dbReference>
<dbReference type="Gene3D" id="3.90.190.10">
    <property type="entry name" value="Protein tyrosine phosphatase superfamily"/>
    <property type="match status" value="1"/>
</dbReference>
<dbReference type="InterPro" id="IPR000242">
    <property type="entry name" value="PTP_cat"/>
</dbReference>
<reference evidence="2 3" key="1">
    <citation type="journal article" date="2007" name="J. Virol.">
        <title>Genomic and morphological features of a banchine polydnavirus: comparison with bracoviruses and ichnoviruses.</title>
        <authorList>
            <person name="Lapointe R."/>
            <person name="Tanaka K."/>
            <person name="Barney W.E."/>
            <person name="Whitfield J.B."/>
            <person name="Banks J.C."/>
            <person name="Beliveau C."/>
            <person name="Stoltz D."/>
            <person name="Webb B.A."/>
            <person name="Cusson M."/>
        </authorList>
    </citation>
    <scope>NUCLEOTIDE SEQUENCE [LARGE SCALE GENOMIC DNA]</scope>
</reference>
<organism evidence="2 3">
    <name type="scientific">Ichnoviriform fumiferanae</name>
    <dbReference type="NCBI Taxonomy" id="419435"/>
    <lineage>
        <taxon>Viruses</taxon>
        <taxon>Viruses incertae sedis</taxon>
        <taxon>Polydnaviriformidae</taxon>
        <taxon>Ichnoviriform</taxon>
    </lineage>
</organism>
<dbReference type="EMBL" id="AB289940">
    <property type="protein sequence ID" value="BAF45501.1"/>
    <property type="molecule type" value="Genomic_DNA"/>
</dbReference>
<protein>
    <submittedName>
        <fullName evidence="2">GfV-B28-ORF1</fullName>
    </submittedName>
</protein>
<dbReference type="InterPro" id="IPR029021">
    <property type="entry name" value="Prot-tyrosine_phosphatase-like"/>
</dbReference>
<dbReference type="Proteomes" id="UP000203987">
    <property type="component" value="Genome"/>
</dbReference>
<dbReference type="CDD" id="cd00047">
    <property type="entry name" value="PTPc"/>
    <property type="match status" value="1"/>
</dbReference>
<evidence type="ECO:0000259" key="1">
    <source>
        <dbReference type="PROSITE" id="PS50055"/>
    </source>
</evidence>
<name>A2PZS9_9VIRU</name>
<dbReference type="GeneID" id="5179560"/>
<evidence type="ECO:0000313" key="3">
    <source>
        <dbReference type="Proteomes" id="UP000203987"/>
    </source>
</evidence>
<dbReference type="SUPFAM" id="SSF52799">
    <property type="entry name" value="(Phosphotyrosine protein) phosphatases II"/>
    <property type="match status" value="1"/>
</dbReference>
<dbReference type="PANTHER" id="PTHR19134:SF449">
    <property type="entry name" value="TYROSINE-PROTEIN PHOSPHATASE 1"/>
    <property type="match status" value="1"/>
</dbReference>
<dbReference type="SMART" id="SM00194">
    <property type="entry name" value="PTPc"/>
    <property type="match status" value="1"/>
</dbReference>
<dbReference type="KEGG" id="vg:5179560"/>
<dbReference type="PROSITE" id="PS50055">
    <property type="entry name" value="TYR_PHOSPHATASE_PTP"/>
    <property type="match status" value="1"/>
</dbReference>